<feature type="compositionally biased region" description="Polar residues" evidence="1">
    <location>
        <begin position="852"/>
        <end position="861"/>
    </location>
</feature>
<protein>
    <submittedName>
        <fullName evidence="2">Uncharacterized protein</fullName>
    </submittedName>
</protein>
<feature type="region of interest" description="Disordered" evidence="1">
    <location>
        <begin position="847"/>
        <end position="868"/>
    </location>
</feature>
<feature type="region of interest" description="Disordered" evidence="1">
    <location>
        <begin position="355"/>
        <end position="374"/>
    </location>
</feature>
<reference evidence="2 3" key="1">
    <citation type="submission" date="2015-12" db="EMBL/GenBank/DDBJ databases">
        <title>The genome of Folsomia candida.</title>
        <authorList>
            <person name="Faddeeva A."/>
            <person name="Derks M.F."/>
            <person name="Anvar Y."/>
            <person name="Smit S."/>
            <person name="Van Straalen N."/>
            <person name="Roelofs D."/>
        </authorList>
    </citation>
    <scope>NUCLEOTIDE SEQUENCE [LARGE SCALE GENOMIC DNA]</scope>
    <source>
        <strain evidence="2 3">VU population</strain>
        <tissue evidence="2">Whole body</tissue>
    </source>
</reference>
<dbReference type="InterPro" id="IPR027417">
    <property type="entry name" value="P-loop_NTPase"/>
</dbReference>
<evidence type="ECO:0000313" key="2">
    <source>
        <dbReference type="EMBL" id="OXA60240.1"/>
    </source>
</evidence>
<sequence length="1298" mass="146049">MEDTTPANLPAEANFKTPDAFVTLVYIQNDELIVNTAGMRELFNKPETASIPFSIHFSLNPIHLDLNSQLSGILLKSTNAKSISPISDVSPEIFSGAKADHEVLSIVAYKTPIINQDEDDENMVAHVFLDIWGEPTDINYKVLAGLAAAMSSTMICIEEKEMKSSTWELLENCLEFGRRWSCQTQQFQRLVILINKWEKLDEFHPGVDGGSRYMRETFGVSPESILQSSSSLSPEAMRVIKQMSDWDCFLFPERNVDTTDTYKQNLESFLALVLGRKQQGKVIQGKVACGEDICGLLHDLPKLADLLNKEIPPPPEVVEDDGAAAAAASKNYVDQASSIQVYPRMDYAIQESSEFSHDFSDDEEDDDDHVDPTSLTLPTEEIIKDAEKYWNDNAKDLFSDLSSNNNDDFEFDFIPKTTVPSTEPETEKGGQSNIQESTPSVSMDSPRPEIAPLPATLSADDIINQIFQPIPKPARPVSYISGLKLINDKVSQGVNKLTFSESLPEQTGTASIAEQKSTSSSLIDKPEDKSDSSQFYQNLLTTACKTFDELHINSNNYEFSTIWQHVVEIAGGHMSTANNSNNNVSNALLTSIQIVNNYLTRIDEVMQSNVCFPREDQLVEISKSIKEQILIPSSNANDALNKMRPFLLKKLQNAETTFVRLNKDIYSAEKRTAEFCIGHIFEFYTAQIESNSPQRGESLSEFQNRHKNLVNYCTQAFNHSYGETNPELNSIFLKNLESKLNSDYDSRESKYRQNQMQEKQLGASLVQKFHAKYNSDIDFQYKNPAMNASNFDTVHKTVSDKVFFDFKKEAEKLSPDGQLKFLKKLENEVITSKNRLQEKFEKHKPAPISRFLQANETPSNSTTPQETTVTPTYAQKAAGYTQQTPISSDLIPVGVYFGLDLLSAVALINGKFRQVYGPAANVISLGKEIFIGNSYKSDTSKVVKSRSFRDMFDQVDIAKKTYGVHKYDDIQLRFRLDGIVALILSQLHQHATAELLSDKLKFVITIPSSSNSTMWNVFTNAITISRINATIVRESCCLLTNKIHEKIIPQKASHILVLLEDELKQTCDMVWYMKCNESWFIQLVAGYWPTATIVDKLFSRTSLGIQEAIQQIPEHIQPPISEVLHHSTGKSTDSVQTTLQRIKDKFPKLTSNCAIFAKFNDIVNGACLLAAYDCIPSFRDGWKEKHSSLTDILNPKSSHPNKINCHKSLIPHTGNPLPPDSFGIYSIKIREILSDLLKELAIAKDEVQKQYLILLEKVSDKSRDQLDQAMRDIHNEHLSARKVRDMFKVSLDNLMDTS</sequence>
<evidence type="ECO:0000313" key="3">
    <source>
        <dbReference type="Proteomes" id="UP000198287"/>
    </source>
</evidence>
<comment type="caution">
    <text evidence="2">The sequence shown here is derived from an EMBL/GenBank/DDBJ whole genome shotgun (WGS) entry which is preliminary data.</text>
</comment>
<name>A0A226ESL6_FOLCA</name>
<feature type="compositionally biased region" description="Polar residues" evidence="1">
    <location>
        <begin position="418"/>
        <end position="443"/>
    </location>
</feature>
<feature type="compositionally biased region" description="Acidic residues" evidence="1">
    <location>
        <begin position="360"/>
        <end position="369"/>
    </location>
</feature>
<organism evidence="2 3">
    <name type="scientific">Folsomia candida</name>
    <name type="common">Springtail</name>
    <dbReference type="NCBI Taxonomy" id="158441"/>
    <lineage>
        <taxon>Eukaryota</taxon>
        <taxon>Metazoa</taxon>
        <taxon>Ecdysozoa</taxon>
        <taxon>Arthropoda</taxon>
        <taxon>Hexapoda</taxon>
        <taxon>Collembola</taxon>
        <taxon>Entomobryomorpha</taxon>
        <taxon>Isotomoidea</taxon>
        <taxon>Isotomidae</taxon>
        <taxon>Proisotominae</taxon>
        <taxon>Folsomia</taxon>
    </lineage>
</organism>
<proteinExistence type="predicted"/>
<feature type="compositionally biased region" description="Polar residues" evidence="1">
    <location>
        <begin position="503"/>
        <end position="522"/>
    </location>
</feature>
<dbReference type="EMBL" id="LNIX01000002">
    <property type="protein sequence ID" value="OXA60240.1"/>
    <property type="molecule type" value="Genomic_DNA"/>
</dbReference>
<dbReference type="Proteomes" id="UP000198287">
    <property type="component" value="Unassembled WGS sequence"/>
</dbReference>
<keyword evidence="3" id="KW-1185">Reference proteome</keyword>
<gene>
    <name evidence="2" type="ORF">Fcan01_04490</name>
</gene>
<evidence type="ECO:0000256" key="1">
    <source>
        <dbReference type="SAM" id="MobiDB-lite"/>
    </source>
</evidence>
<accession>A0A226ESL6</accession>
<dbReference type="Gene3D" id="3.40.50.300">
    <property type="entry name" value="P-loop containing nucleotide triphosphate hydrolases"/>
    <property type="match status" value="1"/>
</dbReference>
<feature type="region of interest" description="Disordered" evidence="1">
    <location>
        <begin position="417"/>
        <end position="447"/>
    </location>
</feature>
<feature type="region of interest" description="Disordered" evidence="1">
    <location>
        <begin position="503"/>
        <end position="529"/>
    </location>
</feature>